<accession>A0ABV6DLQ5</accession>
<dbReference type="RefSeq" id="WP_127607621.1">
    <property type="nucleotide sequence ID" value="NZ_JBHLWN010000054.1"/>
</dbReference>
<proteinExistence type="predicted"/>
<feature type="domain" description="Metallo-beta-lactamase" evidence="5">
    <location>
        <begin position="13"/>
        <end position="183"/>
    </location>
</feature>
<dbReference type="Gene3D" id="3.60.15.10">
    <property type="entry name" value="Ribonuclease Z/Hydroxyacylglutathione hydrolase-like"/>
    <property type="match status" value="1"/>
</dbReference>
<dbReference type="EMBL" id="JBHLWN010000054">
    <property type="protein sequence ID" value="MFC0213537.1"/>
    <property type="molecule type" value="Genomic_DNA"/>
</dbReference>
<dbReference type="Pfam" id="PF00753">
    <property type="entry name" value="Lactamase_B"/>
    <property type="match status" value="1"/>
</dbReference>
<evidence type="ECO:0000256" key="3">
    <source>
        <dbReference type="ARBA" id="ARBA00034301"/>
    </source>
</evidence>
<keyword evidence="7" id="KW-1185">Reference proteome</keyword>
<dbReference type="InterPro" id="IPR036866">
    <property type="entry name" value="RibonucZ/Hydroxyglut_hydro"/>
</dbReference>
<dbReference type="SMART" id="SM00849">
    <property type="entry name" value="Lactamase_B"/>
    <property type="match status" value="1"/>
</dbReference>
<dbReference type="SUPFAM" id="SSF56281">
    <property type="entry name" value="Metallo-hydrolase/oxidoreductase"/>
    <property type="match status" value="1"/>
</dbReference>
<keyword evidence="1" id="KW-0479">Metal-binding</keyword>
<evidence type="ECO:0000256" key="1">
    <source>
        <dbReference type="ARBA" id="ARBA00022723"/>
    </source>
</evidence>
<dbReference type="PANTHER" id="PTHR43084">
    <property type="entry name" value="PERSULFIDE DIOXYGENASE ETHE1"/>
    <property type="match status" value="1"/>
</dbReference>
<evidence type="ECO:0000259" key="5">
    <source>
        <dbReference type="SMART" id="SM00849"/>
    </source>
</evidence>
<dbReference type="InterPro" id="IPR051682">
    <property type="entry name" value="Mito_Persulfide_Diox"/>
</dbReference>
<protein>
    <submittedName>
        <fullName evidence="6">MBL fold metallo-hydrolase</fullName>
    </submittedName>
</protein>
<name>A0ABV6DLQ5_9BACL</name>
<evidence type="ECO:0000256" key="2">
    <source>
        <dbReference type="ARBA" id="ARBA00034221"/>
    </source>
</evidence>
<comment type="catalytic activity">
    <reaction evidence="2">
        <text>3',5'-cyclic CMP + H2O = CMP + H(+)</text>
        <dbReference type="Rhea" id="RHEA:72675"/>
        <dbReference type="ChEBI" id="CHEBI:15377"/>
        <dbReference type="ChEBI" id="CHEBI:15378"/>
        <dbReference type="ChEBI" id="CHEBI:58003"/>
        <dbReference type="ChEBI" id="CHEBI:60377"/>
    </reaction>
    <physiologicalReaction direction="left-to-right" evidence="2">
        <dbReference type="Rhea" id="RHEA:72676"/>
    </physiologicalReaction>
</comment>
<comment type="function">
    <text evidence="3">Counteracts the endogenous Pycsar antiviral defense system. Phosphodiesterase that enables metal-dependent hydrolysis of host cyclic nucleotide Pycsar defense signals such as cCMP and cUMP.</text>
</comment>
<comment type="catalytic activity">
    <reaction evidence="4">
        <text>3',5'-cyclic UMP + H2O = UMP + H(+)</text>
        <dbReference type="Rhea" id="RHEA:70575"/>
        <dbReference type="ChEBI" id="CHEBI:15377"/>
        <dbReference type="ChEBI" id="CHEBI:15378"/>
        <dbReference type="ChEBI" id="CHEBI:57865"/>
        <dbReference type="ChEBI" id="CHEBI:184387"/>
    </reaction>
    <physiologicalReaction direction="left-to-right" evidence="4">
        <dbReference type="Rhea" id="RHEA:70576"/>
    </physiologicalReaction>
</comment>
<dbReference type="InterPro" id="IPR044528">
    <property type="entry name" value="POD-like_MBL-fold"/>
</dbReference>
<gene>
    <name evidence="6" type="ORF">ACFFK0_13920</name>
</gene>
<dbReference type="CDD" id="cd07724">
    <property type="entry name" value="POD-like_MBL-fold"/>
    <property type="match status" value="1"/>
</dbReference>
<evidence type="ECO:0000313" key="6">
    <source>
        <dbReference type="EMBL" id="MFC0213537.1"/>
    </source>
</evidence>
<sequence length="249" mass="27496">MLFRQYLHHDPVVAISYFFGCGSRSQGVVVDPVEEAVDFYIEESKRLGMDIRYVIDTHLHADHISGARELAKKTGAAYVMHQSAATAFPFQSVEDGDEIVAGNTVIRILHTPGHTPEHFSLVVTDRARGDDPWFIVTGHTLMVGDVGRTELASDVKAGAMQLYESLFQKILVLPDELEVYPGAYSGSVCGRSLSGKPSSTIGFEKKSNKALRLKEREAFVAFMTENIPEPPAGYQEIRAYNSGFQTNKP</sequence>
<evidence type="ECO:0000313" key="7">
    <source>
        <dbReference type="Proteomes" id="UP001589776"/>
    </source>
</evidence>
<evidence type="ECO:0000256" key="4">
    <source>
        <dbReference type="ARBA" id="ARBA00048505"/>
    </source>
</evidence>
<reference evidence="6 7" key="1">
    <citation type="submission" date="2024-09" db="EMBL/GenBank/DDBJ databases">
        <authorList>
            <person name="Sun Q."/>
            <person name="Mori K."/>
        </authorList>
    </citation>
    <scope>NUCLEOTIDE SEQUENCE [LARGE SCALE GENOMIC DNA]</scope>
    <source>
        <strain evidence="6 7">CCM 7759</strain>
    </source>
</reference>
<organism evidence="6 7">
    <name type="scientific">Paenibacillus chartarius</name>
    <dbReference type="NCBI Taxonomy" id="747481"/>
    <lineage>
        <taxon>Bacteria</taxon>
        <taxon>Bacillati</taxon>
        <taxon>Bacillota</taxon>
        <taxon>Bacilli</taxon>
        <taxon>Bacillales</taxon>
        <taxon>Paenibacillaceae</taxon>
        <taxon>Paenibacillus</taxon>
    </lineage>
</organism>
<dbReference type="InterPro" id="IPR001279">
    <property type="entry name" value="Metallo-B-lactamas"/>
</dbReference>
<dbReference type="Proteomes" id="UP001589776">
    <property type="component" value="Unassembled WGS sequence"/>
</dbReference>
<comment type="caution">
    <text evidence="6">The sequence shown here is derived from an EMBL/GenBank/DDBJ whole genome shotgun (WGS) entry which is preliminary data.</text>
</comment>
<dbReference type="PANTHER" id="PTHR43084:SF1">
    <property type="entry name" value="PERSULFIDE DIOXYGENASE ETHE1, MITOCHONDRIAL"/>
    <property type="match status" value="1"/>
</dbReference>